<keyword evidence="3" id="KW-1185">Reference proteome</keyword>
<feature type="region of interest" description="Disordered" evidence="1">
    <location>
        <begin position="431"/>
        <end position="467"/>
    </location>
</feature>
<feature type="compositionally biased region" description="Gly residues" evidence="1">
    <location>
        <begin position="179"/>
        <end position="202"/>
    </location>
</feature>
<protein>
    <submittedName>
        <fullName evidence="2">Uncharacterized protein</fullName>
    </submittedName>
</protein>
<sequence>MFQQKASLVVSLLQILECWVFCGTTVCLLWVCLAVDLGPDTVVGVPVAVALPARVALEAPLCRDTMHRLCLAAQPSLVVASARKAAPLELPLRWTPLSTSAAAGAPAGNGDSSVDGNGGSGGGGGGRGNAGGGYASSNCSDRVSPPPPPPPTPATDPAAVATAWSADGSTDAPAPRRWNGGGQRGGGFGRPPAGGGGGGGGLPDDPMFSHVATAGIPDAKVRRMATIYRLVREHADAAAGAGPPVDAEANVLLGPRLSPIRSLPRVAPAVLAELRHQLPAADAADVLVSSGSAAAPTAAAAAAAAAGGDGRAAAEAALWRRVDAATMDPHSFARLVRASALGADGAAGAAGAAAGAAAAPGGAPAPRRRRRALAALPGRPLPAGPAAASAPAAAPAAPAPPRARRAPSLTPAGGWRWITGRSSCSAPLSTRAAACSGGGPTGRRPRRSGGCRGRSRRRGRWRSSTRPCKRRLRMQRRGWWGEGGAGVY</sequence>
<organism evidence="2 3">
    <name type="scientific">Porphyra umbilicalis</name>
    <name type="common">Purple laver</name>
    <name type="synonym">Red alga</name>
    <dbReference type="NCBI Taxonomy" id="2786"/>
    <lineage>
        <taxon>Eukaryota</taxon>
        <taxon>Rhodophyta</taxon>
        <taxon>Bangiophyceae</taxon>
        <taxon>Bangiales</taxon>
        <taxon>Bangiaceae</taxon>
        <taxon>Porphyra</taxon>
    </lineage>
</organism>
<proteinExistence type="predicted"/>
<accession>A0A1X6NTX4</accession>
<dbReference type="EMBL" id="KV919091">
    <property type="protein sequence ID" value="OSX72025.1"/>
    <property type="molecule type" value="Genomic_DNA"/>
</dbReference>
<feature type="compositionally biased region" description="Pro residues" evidence="1">
    <location>
        <begin position="144"/>
        <end position="154"/>
    </location>
</feature>
<feature type="compositionally biased region" description="Low complexity" evidence="1">
    <location>
        <begin position="384"/>
        <end position="396"/>
    </location>
</feature>
<feature type="compositionally biased region" description="Gly residues" evidence="1">
    <location>
        <begin position="116"/>
        <end position="134"/>
    </location>
</feature>
<evidence type="ECO:0000313" key="2">
    <source>
        <dbReference type="EMBL" id="OSX72025.1"/>
    </source>
</evidence>
<evidence type="ECO:0000256" key="1">
    <source>
        <dbReference type="SAM" id="MobiDB-lite"/>
    </source>
</evidence>
<name>A0A1X6NTX4_PORUM</name>
<feature type="region of interest" description="Disordered" evidence="1">
    <location>
        <begin position="377"/>
        <end position="414"/>
    </location>
</feature>
<dbReference type="AlphaFoldDB" id="A0A1X6NTX4"/>
<feature type="region of interest" description="Disordered" evidence="1">
    <location>
        <begin position="100"/>
        <end position="203"/>
    </location>
</feature>
<dbReference type="Proteomes" id="UP000218209">
    <property type="component" value="Unassembled WGS sequence"/>
</dbReference>
<evidence type="ECO:0000313" key="3">
    <source>
        <dbReference type="Proteomes" id="UP000218209"/>
    </source>
</evidence>
<reference evidence="2 3" key="1">
    <citation type="submission" date="2017-03" db="EMBL/GenBank/DDBJ databases">
        <title>WGS assembly of Porphyra umbilicalis.</title>
        <authorList>
            <person name="Brawley S.H."/>
            <person name="Blouin N.A."/>
            <person name="Ficko-Blean E."/>
            <person name="Wheeler G.L."/>
            <person name="Lohr M."/>
            <person name="Goodson H.V."/>
            <person name="Jenkins J.W."/>
            <person name="Blaby-Haas C.E."/>
            <person name="Helliwell K.E."/>
            <person name="Chan C."/>
            <person name="Marriage T."/>
            <person name="Bhattacharya D."/>
            <person name="Klein A.S."/>
            <person name="Badis Y."/>
            <person name="Brodie J."/>
            <person name="Cao Y."/>
            <person name="Collen J."/>
            <person name="Dittami S.M."/>
            <person name="Gachon C.M."/>
            <person name="Green B.R."/>
            <person name="Karpowicz S."/>
            <person name="Kim J.W."/>
            <person name="Kudahl U."/>
            <person name="Lin S."/>
            <person name="Michel G."/>
            <person name="Mittag M."/>
            <person name="Olson B.J."/>
            <person name="Pangilinan J."/>
            <person name="Peng Y."/>
            <person name="Qiu H."/>
            <person name="Shu S."/>
            <person name="Singer J.T."/>
            <person name="Smith A.G."/>
            <person name="Sprecher B.N."/>
            <person name="Wagner V."/>
            <person name="Wang W."/>
            <person name="Wang Z.-Y."/>
            <person name="Yan J."/>
            <person name="Yarish C."/>
            <person name="Zoeuner-Riek S."/>
            <person name="Zhuang Y."/>
            <person name="Zou Y."/>
            <person name="Lindquist E.A."/>
            <person name="Grimwood J."/>
            <person name="Barry K."/>
            <person name="Rokhsar D.S."/>
            <person name="Schmutz J."/>
            <person name="Stiller J.W."/>
            <person name="Grossman A.R."/>
            <person name="Prochnik S.E."/>
        </authorList>
    </citation>
    <scope>NUCLEOTIDE SEQUENCE [LARGE SCALE GENOMIC DNA]</scope>
    <source>
        <strain evidence="2">4086291</strain>
    </source>
</reference>
<feature type="compositionally biased region" description="Basic residues" evidence="1">
    <location>
        <begin position="443"/>
        <end position="467"/>
    </location>
</feature>
<gene>
    <name evidence="2" type="ORF">BU14_0479s0002</name>
</gene>